<reference evidence="3" key="1">
    <citation type="submission" date="2025-08" db="UniProtKB">
        <authorList>
            <consortium name="RefSeq"/>
        </authorList>
    </citation>
    <scope>IDENTIFICATION</scope>
</reference>
<dbReference type="GeneID" id="106012613"/>
<dbReference type="Pfam" id="PF00811">
    <property type="entry name" value="Ependymin"/>
    <property type="match status" value="1"/>
</dbReference>
<dbReference type="Proteomes" id="UP000694888">
    <property type="component" value="Unplaced"/>
</dbReference>
<evidence type="ECO:0000313" key="3">
    <source>
        <dbReference type="RefSeq" id="XP_012941522.1"/>
    </source>
</evidence>
<keyword evidence="2" id="KW-1185">Reference proteome</keyword>
<dbReference type="PANTHER" id="PTHR10697:SF13">
    <property type="entry name" value="RICIN B LECTIN DOMAIN-CONTAINING PROTEIN"/>
    <property type="match status" value="1"/>
</dbReference>
<dbReference type="InterPro" id="IPR001299">
    <property type="entry name" value="Ependymin"/>
</dbReference>
<dbReference type="PANTHER" id="PTHR10697">
    <property type="entry name" value="MAMMALIAN EPENDYMIN-RELATED PROTEIN 1"/>
    <property type="match status" value="1"/>
</dbReference>
<evidence type="ECO:0000256" key="1">
    <source>
        <dbReference type="SAM" id="SignalP"/>
    </source>
</evidence>
<sequence length="236" mass="25891">MAACVTWFWGWLVGVCVAGAVLGQTPCCWSDKWEANLSQKLGVYNRVSNFASLAQIEGTMSVDHSLQKTYNDIRVTNGSSSTYLKVLDDFANGKSYTVYNGYCIKVNLTTPMPASCVPAKARLLGNHSFSGVQAQTWVVPAPAYPVTSDYNSSRITVSEKGCVPLHEVALQFADTSRMSVLSLQNLTPGIVDPSVFDIPLSCNTSRTYHSLRDVTDSSPHMHVVGQYLHRHKTHLL</sequence>
<gene>
    <name evidence="3" type="primary">LOC106012613</name>
</gene>
<name>A0ABM1A615_APLCA</name>
<feature type="chain" id="PRO_5047122296" evidence="1">
    <location>
        <begin position="24"/>
        <end position="236"/>
    </location>
</feature>
<proteinExistence type="predicted"/>
<protein>
    <submittedName>
        <fullName evidence="3">Uncharacterized protein LOC106012613</fullName>
    </submittedName>
</protein>
<accession>A0ABM1A615</accession>
<feature type="signal peptide" evidence="1">
    <location>
        <begin position="1"/>
        <end position="23"/>
    </location>
</feature>
<keyword evidence="1" id="KW-0732">Signal</keyword>
<dbReference type="RefSeq" id="XP_012941522.1">
    <property type="nucleotide sequence ID" value="XM_013086068.2"/>
</dbReference>
<evidence type="ECO:0000313" key="2">
    <source>
        <dbReference type="Proteomes" id="UP000694888"/>
    </source>
</evidence>
<organism evidence="2 3">
    <name type="scientific">Aplysia californica</name>
    <name type="common">California sea hare</name>
    <dbReference type="NCBI Taxonomy" id="6500"/>
    <lineage>
        <taxon>Eukaryota</taxon>
        <taxon>Metazoa</taxon>
        <taxon>Spiralia</taxon>
        <taxon>Lophotrochozoa</taxon>
        <taxon>Mollusca</taxon>
        <taxon>Gastropoda</taxon>
        <taxon>Heterobranchia</taxon>
        <taxon>Euthyneura</taxon>
        <taxon>Tectipleura</taxon>
        <taxon>Aplysiida</taxon>
        <taxon>Aplysioidea</taxon>
        <taxon>Aplysiidae</taxon>
        <taxon>Aplysia</taxon>
    </lineage>
</organism>